<evidence type="ECO:0000313" key="1">
    <source>
        <dbReference type="EMBL" id="QEK64536.1"/>
    </source>
</evidence>
<gene>
    <name evidence="1" type="ORF">FX981_02805</name>
</gene>
<proteinExistence type="predicted"/>
<reference evidence="1 2" key="1">
    <citation type="journal article" date="2018" name="Plant Biotechnol. Rep.">
        <title>Diversity and antifungal activity of endophytic bacteria associated with Panax ginseng seedlings.</title>
        <authorList>
            <person name="Park J.M."/>
            <person name="Hong C.E."/>
            <person name="Jo S.H."/>
        </authorList>
    </citation>
    <scope>NUCLEOTIDE SEQUENCE [LARGE SCALE GENOMIC DNA]</scope>
    <source>
        <strain evidence="1 2">PgKB20</strain>
    </source>
</reference>
<name>A0A5C0WJQ9_BACIA</name>
<dbReference type="Proteomes" id="UP000325032">
    <property type="component" value="Chromosome"/>
</dbReference>
<accession>A0A5C0WJQ9</accession>
<dbReference type="RefSeq" id="WP_244948479.1">
    <property type="nucleotide sequence ID" value="NZ_CP043404.1"/>
</dbReference>
<organism evidence="1 2">
    <name type="scientific">Bacillus safensis</name>
    <dbReference type="NCBI Taxonomy" id="561879"/>
    <lineage>
        <taxon>Bacteria</taxon>
        <taxon>Bacillati</taxon>
        <taxon>Bacillota</taxon>
        <taxon>Bacilli</taxon>
        <taxon>Bacillales</taxon>
        <taxon>Bacillaceae</taxon>
        <taxon>Bacillus</taxon>
    </lineage>
</organism>
<keyword evidence="2" id="KW-1185">Reference proteome</keyword>
<dbReference type="AlphaFoldDB" id="A0A5C0WJQ9"/>
<protein>
    <submittedName>
        <fullName evidence="1">Uncharacterized protein</fullName>
    </submittedName>
</protein>
<sequence>MDNSIRELIINTAIGHAIRTDQLYKGLKALIKGDAYGQMGRLSGDLSMLGSYGVRDRQAIDSLLHVSQTLSYEAARSYLASFNHVL</sequence>
<dbReference type="GeneID" id="61769563"/>
<dbReference type="EMBL" id="CP043404">
    <property type="protein sequence ID" value="QEK64536.1"/>
    <property type="molecule type" value="Genomic_DNA"/>
</dbReference>
<evidence type="ECO:0000313" key="2">
    <source>
        <dbReference type="Proteomes" id="UP000325032"/>
    </source>
</evidence>